<feature type="region of interest" description="Disordered" evidence="1">
    <location>
        <begin position="230"/>
        <end position="271"/>
    </location>
</feature>
<sequence length="402" mass="46133">METYLREASFFHVAYLGWGCKLDPKLISVLVERWRPEMHTFHLPCGEYTITLEDVQLQLRLLVDGLVVTGLANSVGVHSVGNIVPGDESDEETRKNQNWWLPFTTTIMGSVPPSIFMSSSGLPVYIPTRNKFEWTPYKDLAIRAVILDEFLFGFWQSIPVAPQELDDLHRIDLRQLNTNWSVFHSQYIEMWNNLYDFLPTHDAILVPELACNPDYMSWFRIHDKPYLLTEEERHQRPHTSRPRRAPLNSRGGETGPSAAPTQEPASTASIALPSPQPLHYVPSYFGRYPNFVIFTQAQNIALHFSVSSSMSGWTIGHPSPMRYTPGPSHFLMMVMHTTMYRPSIHEAQIRSPLVGHLPNHLGIDRRCNDLHRLKANPDNHNLGWKLNLKRIQRVTIDHPDMA</sequence>
<reference evidence="3 4" key="1">
    <citation type="journal article" date="2019" name="Genome Biol. Evol.">
        <title>Insights into the evolution of the New World diploid cottons (Gossypium, subgenus Houzingenia) based on genome sequencing.</title>
        <authorList>
            <person name="Grover C.E."/>
            <person name="Arick M.A. 2nd"/>
            <person name="Thrash A."/>
            <person name="Conover J.L."/>
            <person name="Sanders W.S."/>
            <person name="Peterson D.G."/>
            <person name="Frelichowski J.E."/>
            <person name="Scheffler J.A."/>
            <person name="Scheffler B.E."/>
            <person name="Wendel J.F."/>
        </authorList>
    </citation>
    <scope>NUCLEOTIDE SEQUENCE [LARGE SCALE GENOMIC DNA]</scope>
    <source>
        <strain evidence="3">5</strain>
        <tissue evidence="3">Leaf</tissue>
    </source>
</reference>
<evidence type="ECO:0000259" key="2">
    <source>
        <dbReference type="Pfam" id="PF10536"/>
    </source>
</evidence>
<dbReference type="InterPro" id="IPR019557">
    <property type="entry name" value="AminoTfrase-like_pln_mobile"/>
</dbReference>
<gene>
    <name evidence="3" type="ORF">Gogos_022250</name>
</gene>
<proteinExistence type="predicted"/>
<dbReference type="AlphaFoldDB" id="A0A7J9D485"/>
<dbReference type="PANTHER" id="PTHR46033:SF8">
    <property type="entry name" value="PROTEIN MAINTENANCE OF MERISTEMS-LIKE"/>
    <property type="match status" value="1"/>
</dbReference>
<feature type="compositionally biased region" description="Polar residues" evidence="1">
    <location>
        <begin position="259"/>
        <end position="269"/>
    </location>
</feature>
<protein>
    <recommendedName>
        <fullName evidence="2">Aminotransferase-like plant mobile domain-containing protein</fullName>
    </recommendedName>
</protein>
<evidence type="ECO:0000313" key="4">
    <source>
        <dbReference type="Proteomes" id="UP000593579"/>
    </source>
</evidence>
<feature type="domain" description="Aminotransferase-like plant mobile" evidence="2">
    <location>
        <begin position="20"/>
        <end position="74"/>
    </location>
</feature>
<dbReference type="Proteomes" id="UP000593579">
    <property type="component" value="Unassembled WGS sequence"/>
</dbReference>
<dbReference type="Pfam" id="PF10536">
    <property type="entry name" value="PMD"/>
    <property type="match status" value="1"/>
</dbReference>
<evidence type="ECO:0000256" key="1">
    <source>
        <dbReference type="SAM" id="MobiDB-lite"/>
    </source>
</evidence>
<accession>A0A7J9D485</accession>
<keyword evidence="4" id="KW-1185">Reference proteome</keyword>
<name>A0A7J9D485_GOSGO</name>
<comment type="caution">
    <text evidence="3">The sequence shown here is derived from an EMBL/GenBank/DDBJ whole genome shotgun (WGS) entry which is preliminary data.</text>
</comment>
<dbReference type="EMBL" id="JABEZY010270537">
    <property type="protein sequence ID" value="MBA0755547.1"/>
    <property type="molecule type" value="Genomic_DNA"/>
</dbReference>
<dbReference type="GO" id="GO:0010073">
    <property type="term" value="P:meristem maintenance"/>
    <property type="evidence" value="ECO:0007669"/>
    <property type="project" value="InterPro"/>
</dbReference>
<dbReference type="OrthoDB" id="1000528at2759"/>
<evidence type="ECO:0000313" key="3">
    <source>
        <dbReference type="EMBL" id="MBA0755547.1"/>
    </source>
</evidence>
<dbReference type="PANTHER" id="PTHR46033">
    <property type="entry name" value="PROTEIN MAIN-LIKE 2"/>
    <property type="match status" value="1"/>
</dbReference>
<dbReference type="InterPro" id="IPR044824">
    <property type="entry name" value="MAIN-like"/>
</dbReference>
<organism evidence="3 4">
    <name type="scientific">Gossypium gossypioides</name>
    <name type="common">Mexican cotton</name>
    <name type="synonym">Selera gossypioides</name>
    <dbReference type="NCBI Taxonomy" id="34282"/>
    <lineage>
        <taxon>Eukaryota</taxon>
        <taxon>Viridiplantae</taxon>
        <taxon>Streptophyta</taxon>
        <taxon>Embryophyta</taxon>
        <taxon>Tracheophyta</taxon>
        <taxon>Spermatophyta</taxon>
        <taxon>Magnoliopsida</taxon>
        <taxon>eudicotyledons</taxon>
        <taxon>Gunneridae</taxon>
        <taxon>Pentapetalae</taxon>
        <taxon>rosids</taxon>
        <taxon>malvids</taxon>
        <taxon>Malvales</taxon>
        <taxon>Malvaceae</taxon>
        <taxon>Malvoideae</taxon>
        <taxon>Gossypium</taxon>
    </lineage>
</organism>
<feature type="compositionally biased region" description="Basic residues" evidence="1">
    <location>
        <begin position="235"/>
        <end position="244"/>
    </location>
</feature>